<gene>
    <name evidence="1" type="ORF">SPV1_01012</name>
</gene>
<evidence type="ECO:0000313" key="1">
    <source>
        <dbReference type="EMBL" id="EAU55484.1"/>
    </source>
</evidence>
<reference evidence="1 2" key="1">
    <citation type="submission" date="2006-09" db="EMBL/GenBank/DDBJ databases">
        <authorList>
            <person name="Emerson D."/>
            <person name="Ferriera S."/>
            <person name="Johnson J."/>
            <person name="Kravitz S."/>
            <person name="Halpern A."/>
            <person name="Remington K."/>
            <person name="Beeson K."/>
            <person name="Tran B."/>
            <person name="Rogers Y.-H."/>
            <person name="Friedman R."/>
            <person name="Venter J.C."/>
        </authorList>
    </citation>
    <scope>NUCLEOTIDE SEQUENCE [LARGE SCALE GENOMIC DNA]</scope>
    <source>
        <strain evidence="1 2">PV-1</strain>
    </source>
</reference>
<evidence type="ECO:0000313" key="2">
    <source>
        <dbReference type="Proteomes" id="UP000005297"/>
    </source>
</evidence>
<sequence>MNSALPISAEFEQKLAVVMGDVPIPERNVITTGSGQARYAIKMSCLNALFI</sequence>
<accession>Q0F2R6</accession>
<keyword evidence="2" id="KW-1185">Reference proteome</keyword>
<proteinExistence type="predicted"/>
<comment type="caution">
    <text evidence="1">The sequence shown here is derived from an EMBL/GenBank/DDBJ whole genome shotgun (WGS) entry which is preliminary data.</text>
</comment>
<protein>
    <submittedName>
        <fullName evidence="1">3-deoxy-manno-octulosonate cytidylyltransferase</fullName>
        <ecNumber evidence="1">2.7.7.38</ecNumber>
    </submittedName>
</protein>
<dbReference type="Proteomes" id="UP000005297">
    <property type="component" value="Unassembled WGS sequence"/>
</dbReference>
<organism evidence="1 2">
    <name type="scientific">Mariprofundus ferrooxydans PV-1</name>
    <dbReference type="NCBI Taxonomy" id="314345"/>
    <lineage>
        <taxon>Bacteria</taxon>
        <taxon>Pseudomonadati</taxon>
        <taxon>Pseudomonadota</taxon>
        <taxon>Candidatius Mariprofundia</taxon>
        <taxon>Mariprofundales</taxon>
        <taxon>Mariprofundaceae</taxon>
        <taxon>Mariprofundus</taxon>
    </lineage>
</organism>
<dbReference type="HOGENOM" id="CLU_3100552_0_0_0"/>
<name>Q0F2R6_9PROT</name>
<dbReference type="AlphaFoldDB" id="Q0F2R6"/>
<dbReference type="InParanoid" id="Q0F2R6"/>
<dbReference type="EC" id="2.7.7.38" evidence="1"/>
<dbReference type="EMBL" id="AATS01000002">
    <property type="protein sequence ID" value="EAU55484.1"/>
    <property type="molecule type" value="Genomic_DNA"/>
</dbReference>
<dbReference type="GO" id="GO:0008690">
    <property type="term" value="F:3-deoxy-manno-octulosonate cytidylyltransferase activity"/>
    <property type="evidence" value="ECO:0007669"/>
    <property type="project" value="UniProtKB-EC"/>
</dbReference>
<keyword evidence="1" id="KW-0548">Nucleotidyltransferase</keyword>
<keyword evidence="1" id="KW-0808">Transferase</keyword>